<feature type="domain" description="FAD dependent oxidoreductase" evidence="1">
    <location>
        <begin position="9"/>
        <end position="40"/>
    </location>
</feature>
<dbReference type="Pfam" id="PF01266">
    <property type="entry name" value="DAO"/>
    <property type="match status" value="1"/>
</dbReference>
<dbReference type="PANTHER" id="PTHR42685">
    <property type="entry name" value="GERANYLGERANYL DIPHOSPHATE REDUCTASE"/>
    <property type="match status" value="1"/>
</dbReference>
<dbReference type="InterPro" id="IPR036188">
    <property type="entry name" value="FAD/NAD-bd_sf"/>
</dbReference>
<dbReference type="SUPFAM" id="SSF51905">
    <property type="entry name" value="FAD/NAD(P)-binding domain"/>
    <property type="match status" value="1"/>
</dbReference>
<evidence type="ECO:0000259" key="1">
    <source>
        <dbReference type="Pfam" id="PF01266"/>
    </source>
</evidence>
<dbReference type="InterPro" id="IPR006076">
    <property type="entry name" value="FAD-dep_OxRdtase"/>
</dbReference>
<dbReference type="Proteomes" id="UP000230324">
    <property type="component" value="Unassembled WGS sequence"/>
</dbReference>
<organism evidence="2 3">
    <name type="scientific">Candidatus Nealsonbacteria bacterium CG03_land_8_20_14_0_80_36_12</name>
    <dbReference type="NCBI Taxonomy" id="1974701"/>
    <lineage>
        <taxon>Bacteria</taxon>
        <taxon>Candidatus Nealsoniibacteriota</taxon>
    </lineage>
</organism>
<accession>A0A2M7BYB4</accession>
<protein>
    <recommendedName>
        <fullName evidence="1">FAD dependent oxidoreductase domain-containing protein</fullName>
    </recommendedName>
</protein>
<comment type="caution">
    <text evidence="2">The sequence shown here is derived from an EMBL/GenBank/DDBJ whole genome shotgun (WGS) entry which is preliminary data.</text>
</comment>
<evidence type="ECO:0000313" key="2">
    <source>
        <dbReference type="EMBL" id="PIV12657.1"/>
    </source>
</evidence>
<dbReference type="PANTHER" id="PTHR42685:SF21">
    <property type="entry name" value="DEHYDROGENASE (FLAVOPROTEIN)-LIKE PROTEIN"/>
    <property type="match status" value="1"/>
</dbReference>
<dbReference type="AlphaFoldDB" id="A0A2M7BYB4"/>
<evidence type="ECO:0000313" key="3">
    <source>
        <dbReference type="Proteomes" id="UP000230324"/>
    </source>
</evidence>
<dbReference type="Gene3D" id="3.50.50.60">
    <property type="entry name" value="FAD/NAD(P)-binding domain"/>
    <property type="match status" value="1"/>
</dbReference>
<dbReference type="EMBL" id="PEUV01000030">
    <property type="protein sequence ID" value="PIV12657.1"/>
    <property type="molecule type" value="Genomic_DNA"/>
</dbReference>
<proteinExistence type="predicted"/>
<name>A0A2M7BYB4_9BACT</name>
<gene>
    <name evidence="2" type="ORF">COS47_01510</name>
</gene>
<dbReference type="InterPro" id="IPR050407">
    <property type="entry name" value="Geranylgeranyl_reductase"/>
</dbReference>
<sequence length="327" mass="36709">MLKNSSKIKVAIVGAGTIGLYLAWKLSQAGHKVIVFEKNSKILAKPCSGLISERLKNYLPLDNSLIEARIKSCLIHFPKKTTTLNLKPVHYLINSQKLNEKLARLAESSGAEILFNHLVDEIPQGFDKVIGSDGALSKIRKKLGLPQPSFRLGLQIFIPQQPAAEELEQVEVWPIQNGFFWRIPRTNGTEYGLIDSPETALSNFKKLLFHYRSYDLGKLGKVLEERKTALIPSSLVLPKNKNITLSGDAAGLTKPWSGGGVIWGLRAAEILIKNFPDFEKYHQEIKKFFGPKILKGKFSTHLTYFLGNHFPYVLPSKISRDNDFPIF</sequence>
<reference evidence="3" key="1">
    <citation type="submission" date="2017-09" db="EMBL/GenBank/DDBJ databases">
        <title>Depth-based differentiation of microbial function through sediment-hosted aquifers and enrichment of novel symbionts in the deep terrestrial subsurface.</title>
        <authorList>
            <person name="Probst A.J."/>
            <person name="Ladd B."/>
            <person name="Jarett J.K."/>
            <person name="Geller-Mcgrath D.E."/>
            <person name="Sieber C.M.K."/>
            <person name="Emerson J.B."/>
            <person name="Anantharaman K."/>
            <person name="Thomas B.C."/>
            <person name="Malmstrom R."/>
            <person name="Stieglmeier M."/>
            <person name="Klingl A."/>
            <person name="Woyke T."/>
            <person name="Ryan C.M."/>
            <person name="Banfield J.F."/>
        </authorList>
    </citation>
    <scope>NUCLEOTIDE SEQUENCE [LARGE SCALE GENOMIC DNA]</scope>
</reference>